<keyword evidence="2" id="KW-1185">Reference proteome</keyword>
<dbReference type="OrthoDB" id="7585928at2"/>
<gene>
    <name evidence="1" type="ORF">SAMN05421644_10295</name>
</gene>
<evidence type="ECO:0000313" key="1">
    <source>
        <dbReference type="EMBL" id="SDX38832.1"/>
    </source>
</evidence>
<evidence type="ECO:0008006" key="3">
    <source>
        <dbReference type="Google" id="ProtNLM"/>
    </source>
</evidence>
<dbReference type="EMBL" id="FNOW01000002">
    <property type="protein sequence ID" value="SDX38832.1"/>
    <property type="molecule type" value="Genomic_DNA"/>
</dbReference>
<evidence type="ECO:0000313" key="2">
    <source>
        <dbReference type="Proteomes" id="UP000198672"/>
    </source>
</evidence>
<name>A0A1H3BA59_ALLWA</name>
<sequence>MAIELSDSTLIARELLSVEEAETVLEWLIQHPRGQLDLTDCTHVHAASLQVLLAARPKISAWPRHAALADWLQAALLSEEHAPHV</sequence>
<dbReference type="Proteomes" id="UP000198672">
    <property type="component" value="Unassembled WGS sequence"/>
</dbReference>
<reference evidence="2" key="1">
    <citation type="submission" date="2016-10" db="EMBL/GenBank/DDBJ databases">
        <authorList>
            <person name="Varghese N."/>
            <person name="Submissions S."/>
        </authorList>
    </citation>
    <scope>NUCLEOTIDE SEQUENCE [LARGE SCALE GENOMIC DNA]</scope>
    <source>
        <strain evidence="2">DSM 173</strain>
    </source>
</reference>
<protein>
    <recommendedName>
        <fullName evidence="3">STAS domain-containing protein</fullName>
    </recommendedName>
</protein>
<dbReference type="AlphaFoldDB" id="A0A1H3BA59"/>
<organism evidence="1 2">
    <name type="scientific">Allochromatium warmingii</name>
    <name type="common">Chromatium warmingii</name>
    <dbReference type="NCBI Taxonomy" id="61595"/>
    <lineage>
        <taxon>Bacteria</taxon>
        <taxon>Pseudomonadati</taxon>
        <taxon>Pseudomonadota</taxon>
        <taxon>Gammaproteobacteria</taxon>
        <taxon>Chromatiales</taxon>
        <taxon>Chromatiaceae</taxon>
        <taxon>Allochromatium</taxon>
    </lineage>
</organism>
<dbReference type="RefSeq" id="WP_091331672.1">
    <property type="nucleotide sequence ID" value="NZ_FNOW01000002.1"/>
</dbReference>
<accession>A0A1H3BA59</accession>
<proteinExistence type="predicted"/>
<dbReference type="STRING" id="61595.SAMN05421644_10295"/>